<name>A0A2P5VZ87_GOSBA</name>
<sequence length="96" mass="10423">MSNSVGQNLIQQHFLRPTVLEHQIKLKGSSGIASNSLCATASLNQSLAQPRKYQISTKFYGNSLSKRKHKLAMGSQRPLAFIPQAVLATDPASEEG</sequence>
<gene>
    <name evidence="1" type="ORF">GOBAR_AA36559</name>
</gene>
<evidence type="ECO:0000313" key="1">
    <source>
        <dbReference type="EMBL" id="PPR84152.1"/>
    </source>
</evidence>
<accession>A0A2P5VZ87</accession>
<proteinExistence type="predicted"/>
<dbReference type="EMBL" id="KZ669996">
    <property type="protein sequence ID" value="PPR84152.1"/>
    <property type="molecule type" value="Genomic_DNA"/>
</dbReference>
<dbReference type="Proteomes" id="UP000239757">
    <property type="component" value="Unassembled WGS sequence"/>
</dbReference>
<reference evidence="1 2" key="1">
    <citation type="submission" date="2015-01" db="EMBL/GenBank/DDBJ databases">
        <title>Genome of allotetraploid Gossypium barbadense reveals genomic plasticity and fiber elongation in cotton evolution.</title>
        <authorList>
            <person name="Chen X."/>
            <person name="Liu X."/>
            <person name="Zhao B."/>
            <person name="Zheng H."/>
            <person name="Hu Y."/>
            <person name="Lu G."/>
            <person name="Yang C."/>
            <person name="Chen J."/>
            <person name="Shan C."/>
            <person name="Zhang L."/>
            <person name="Zhou Y."/>
            <person name="Wang L."/>
            <person name="Guo W."/>
            <person name="Bai Y."/>
            <person name="Ruan J."/>
            <person name="Shangguan X."/>
            <person name="Mao Y."/>
            <person name="Jiang J."/>
            <person name="Zhu Y."/>
            <person name="Lei J."/>
            <person name="Kang H."/>
            <person name="Chen S."/>
            <person name="He X."/>
            <person name="Wang R."/>
            <person name="Wang Y."/>
            <person name="Chen J."/>
            <person name="Wang L."/>
            <person name="Yu S."/>
            <person name="Wang B."/>
            <person name="Wei J."/>
            <person name="Song S."/>
            <person name="Lu X."/>
            <person name="Gao Z."/>
            <person name="Gu W."/>
            <person name="Deng X."/>
            <person name="Ma D."/>
            <person name="Wang S."/>
            <person name="Liang W."/>
            <person name="Fang L."/>
            <person name="Cai C."/>
            <person name="Zhu X."/>
            <person name="Zhou B."/>
            <person name="Zhang Y."/>
            <person name="Chen Z."/>
            <person name="Xu S."/>
            <person name="Zhu R."/>
            <person name="Wang S."/>
            <person name="Zhang T."/>
            <person name="Zhao G."/>
        </authorList>
    </citation>
    <scope>NUCLEOTIDE SEQUENCE [LARGE SCALE GENOMIC DNA]</scope>
    <source>
        <strain evidence="2">cv. Xinhai21</strain>
        <tissue evidence="1">Leaf</tissue>
    </source>
</reference>
<evidence type="ECO:0000313" key="2">
    <source>
        <dbReference type="Proteomes" id="UP000239757"/>
    </source>
</evidence>
<organism evidence="1 2">
    <name type="scientific">Gossypium barbadense</name>
    <name type="common">Sea Island cotton</name>
    <name type="synonym">Hibiscus barbadensis</name>
    <dbReference type="NCBI Taxonomy" id="3634"/>
    <lineage>
        <taxon>Eukaryota</taxon>
        <taxon>Viridiplantae</taxon>
        <taxon>Streptophyta</taxon>
        <taxon>Embryophyta</taxon>
        <taxon>Tracheophyta</taxon>
        <taxon>Spermatophyta</taxon>
        <taxon>Magnoliopsida</taxon>
        <taxon>eudicotyledons</taxon>
        <taxon>Gunneridae</taxon>
        <taxon>Pentapetalae</taxon>
        <taxon>rosids</taxon>
        <taxon>malvids</taxon>
        <taxon>Malvales</taxon>
        <taxon>Malvaceae</taxon>
        <taxon>Malvoideae</taxon>
        <taxon>Gossypium</taxon>
    </lineage>
</organism>
<dbReference type="AlphaFoldDB" id="A0A2P5VZ87"/>
<protein>
    <submittedName>
        <fullName evidence="1">Uncharacterized protein</fullName>
    </submittedName>
</protein>